<feature type="signal peptide" evidence="2">
    <location>
        <begin position="1"/>
        <end position="19"/>
    </location>
</feature>
<dbReference type="PANTHER" id="PTHR21666">
    <property type="entry name" value="PEPTIDASE-RELATED"/>
    <property type="match status" value="1"/>
</dbReference>
<keyword evidence="2" id="KW-0732">Signal</keyword>
<dbReference type="RefSeq" id="WP_218444914.1">
    <property type="nucleotide sequence ID" value="NZ_JAGSPA010000002.1"/>
</dbReference>
<dbReference type="InterPro" id="IPR050570">
    <property type="entry name" value="Cell_wall_metabolism_enzyme"/>
</dbReference>
<feature type="chain" id="PRO_5046426109" evidence="2">
    <location>
        <begin position="20"/>
        <end position="306"/>
    </location>
</feature>
<dbReference type="CDD" id="cd12797">
    <property type="entry name" value="M23_peptidase"/>
    <property type="match status" value="1"/>
</dbReference>
<dbReference type="EMBL" id="JAGSPA010000002">
    <property type="protein sequence ID" value="MBV7256323.1"/>
    <property type="molecule type" value="Genomic_DNA"/>
</dbReference>
<proteinExistence type="predicted"/>
<name>A0ABS6SE01_9SPHN</name>
<dbReference type="PANTHER" id="PTHR21666:SF285">
    <property type="entry name" value="M23 FAMILY METALLOPEPTIDASE"/>
    <property type="match status" value="1"/>
</dbReference>
<evidence type="ECO:0000313" key="5">
    <source>
        <dbReference type="Proteomes" id="UP000722336"/>
    </source>
</evidence>
<feature type="domain" description="M23ase beta-sheet core" evidence="3">
    <location>
        <begin position="203"/>
        <end position="298"/>
    </location>
</feature>
<evidence type="ECO:0000259" key="3">
    <source>
        <dbReference type="Pfam" id="PF01551"/>
    </source>
</evidence>
<dbReference type="Pfam" id="PF01551">
    <property type="entry name" value="Peptidase_M23"/>
    <property type="match status" value="1"/>
</dbReference>
<keyword evidence="5" id="KW-1185">Reference proteome</keyword>
<gene>
    <name evidence="4" type="ORF">KCG44_05930</name>
</gene>
<evidence type="ECO:0000256" key="1">
    <source>
        <dbReference type="SAM" id="MobiDB-lite"/>
    </source>
</evidence>
<protein>
    <submittedName>
        <fullName evidence="4">M23 family metallopeptidase</fullName>
    </submittedName>
</protein>
<sequence length="306" mass="32573">MTRAAAALLVLAACSAPDAADAQPREASPDAPLAAAVDPRAPPIQTPIEPVENQERIVELTGVLAQGGFARGKAVNGDFDAVLLNGKEIPALDDGRFFLAFGRDEASEVTLDIRYKDGMTVSRTLEIADTEFPESRLPAITQRIEASETFRKRRAEQVARIADARTRRSALTGWSERFERPAAGRTSGVFGSQRFYGGEPRSPHSGLDIAAPAGAPVRAPASGEVVLAGGGYSFEGNLVIMDHGLGLYSAFLHLSKIDVQVGDMLKTGDPVGKVGSSGRATGPHLHWGVWWDGVRFDPATLLHAPR</sequence>
<dbReference type="InterPro" id="IPR016047">
    <property type="entry name" value="M23ase_b-sheet_dom"/>
</dbReference>
<dbReference type="Proteomes" id="UP000722336">
    <property type="component" value="Unassembled WGS sequence"/>
</dbReference>
<accession>A0ABS6SE01</accession>
<reference evidence="4 5" key="1">
    <citation type="submission" date="2021-04" db="EMBL/GenBank/DDBJ databases">
        <authorList>
            <person name="Pira H."/>
            <person name="Risdian C."/>
            <person name="Wink J."/>
        </authorList>
    </citation>
    <scope>NUCLEOTIDE SEQUENCE [LARGE SCALE GENOMIC DNA]</scope>
    <source>
        <strain evidence="4 5">WHA3</strain>
    </source>
</reference>
<organism evidence="4 5">
    <name type="scientific">Pacificimonas pallii</name>
    <dbReference type="NCBI Taxonomy" id="2827236"/>
    <lineage>
        <taxon>Bacteria</taxon>
        <taxon>Pseudomonadati</taxon>
        <taxon>Pseudomonadota</taxon>
        <taxon>Alphaproteobacteria</taxon>
        <taxon>Sphingomonadales</taxon>
        <taxon>Sphingosinicellaceae</taxon>
        <taxon>Pacificimonas</taxon>
    </lineage>
</organism>
<evidence type="ECO:0000313" key="4">
    <source>
        <dbReference type="EMBL" id="MBV7256323.1"/>
    </source>
</evidence>
<feature type="region of interest" description="Disordered" evidence="1">
    <location>
        <begin position="21"/>
        <end position="49"/>
    </location>
</feature>
<comment type="caution">
    <text evidence="4">The sequence shown here is derived from an EMBL/GenBank/DDBJ whole genome shotgun (WGS) entry which is preliminary data.</text>
</comment>
<evidence type="ECO:0000256" key="2">
    <source>
        <dbReference type="SAM" id="SignalP"/>
    </source>
</evidence>